<protein>
    <submittedName>
        <fullName evidence="1">Uncharacterized protein</fullName>
    </submittedName>
</protein>
<gene>
    <name evidence="1" type="ORF">B0H67DRAFT_227147</name>
</gene>
<dbReference type="AlphaFoldDB" id="A0AA40AFH6"/>
<sequence length="205" mass="22340">MIIKLAEYVARTPGAERLCVESGIANRRDGRQDGHDSAATTAACLETTPAFACHTKMSLHTSHLGPSAKHLQKGRTGQSWFFPASRPLVPCYGALMGGTGSVVDMLSDMQLVSYERGGRLSGDRWSHRAKQEGTQTWDGVLGGRPSPWRAAIHRGKLTHRVIQSMARTVADSGRVQRRMGGFYESGNVQWLGARYASSPRCVRSA</sequence>
<accession>A0AA40AFH6</accession>
<keyword evidence="2" id="KW-1185">Reference proteome</keyword>
<comment type="caution">
    <text evidence="1">The sequence shown here is derived from an EMBL/GenBank/DDBJ whole genome shotgun (WGS) entry which is preliminary data.</text>
</comment>
<reference evidence="1" key="1">
    <citation type="submission" date="2023-06" db="EMBL/GenBank/DDBJ databases">
        <title>Genome-scale phylogeny and comparative genomics of the fungal order Sordariales.</title>
        <authorList>
            <consortium name="Lawrence Berkeley National Laboratory"/>
            <person name="Hensen N."/>
            <person name="Bonometti L."/>
            <person name="Westerberg I."/>
            <person name="Brannstrom I.O."/>
            <person name="Guillou S."/>
            <person name="Cros-Aarteil S."/>
            <person name="Calhoun S."/>
            <person name="Haridas S."/>
            <person name="Kuo A."/>
            <person name="Mondo S."/>
            <person name="Pangilinan J."/>
            <person name="Riley R."/>
            <person name="Labutti K."/>
            <person name="Andreopoulos B."/>
            <person name="Lipzen A."/>
            <person name="Chen C."/>
            <person name="Yanf M."/>
            <person name="Daum C."/>
            <person name="Ng V."/>
            <person name="Clum A."/>
            <person name="Steindorff A."/>
            <person name="Ohm R."/>
            <person name="Martin F."/>
            <person name="Silar P."/>
            <person name="Natvig D."/>
            <person name="Lalanne C."/>
            <person name="Gautier V."/>
            <person name="Ament-Velasquez S.L."/>
            <person name="Kruys A."/>
            <person name="Hutchinson M.I."/>
            <person name="Powell A.J."/>
            <person name="Barry K."/>
            <person name="Miller A.N."/>
            <person name="Grigoriev I.V."/>
            <person name="Debuchy R."/>
            <person name="Gladieux P."/>
            <person name="Thoren M.H."/>
            <person name="Johannesson H."/>
        </authorList>
    </citation>
    <scope>NUCLEOTIDE SEQUENCE</scope>
    <source>
        <strain evidence="1">SMH4607-1</strain>
    </source>
</reference>
<evidence type="ECO:0000313" key="1">
    <source>
        <dbReference type="EMBL" id="KAK0714885.1"/>
    </source>
</evidence>
<dbReference type="EMBL" id="JAUKUA010000004">
    <property type="protein sequence ID" value="KAK0714885.1"/>
    <property type="molecule type" value="Genomic_DNA"/>
</dbReference>
<dbReference type="Proteomes" id="UP001172102">
    <property type="component" value="Unassembled WGS sequence"/>
</dbReference>
<name>A0AA40AFH6_9PEZI</name>
<organism evidence="1 2">
    <name type="scientific">Lasiosphaeris hirsuta</name>
    <dbReference type="NCBI Taxonomy" id="260670"/>
    <lineage>
        <taxon>Eukaryota</taxon>
        <taxon>Fungi</taxon>
        <taxon>Dikarya</taxon>
        <taxon>Ascomycota</taxon>
        <taxon>Pezizomycotina</taxon>
        <taxon>Sordariomycetes</taxon>
        <taxon>Sordariomycetidae</taxon>
        <taxon>Sordariales</taxon>
        <taxon>Lasiosphaeriaceae</taxon>
        <taxon>Lasiosphaeris</taxon>
    </lineage>
</organism>
<proteinExistence type="predicted"/>
<evidence type="ECO:0000313" key="2">
    <source>
        <dbReference type="Proteomes" id="UP001172102"/>
    </source>
</evidence>